<accession>A0A9P6BBG5</accession>
<sequence>MAGLCFPEEEQDAIDGTDVLTSPATASQQKKRRKHQQPELSALERSQKRQRVYRPMPPWNSMCILPCSSRSPSLRRQ</sequence>
<evidence type="ECO:0000313" key="3">
    <source>
        <dbReference type="Proteomes" id="UP000886523"/>
    </source>
</evidence>
<dbReference type="Proteomes" id="UP000886523">
    <property type="component" value="Unassembled WGS sequence"/>
</dbReference>
<evidence type="ECO:0000313" key="2">
    <source>
        <dbReference type="EMBL" id="KAF9520395.1"/>
    </source>
</evidence>
<proteinExistence type="predicted"/>
<name>A0A9P6BBG5_9AGAM</name>
<keyword evidence="3" id="KW-1185">Reference proteome</keyword>
<reference evidence="2" key="1">
    <citation type="journal article" date="2020" name="Nat. Commun.">
        <title>Large-scale genome sequencing of mycorrhizal fungi provides insights into the early evolution of symbiotic traits.</title>
        <authorList>
            <person name="Miyauchi S."/>
            <person name="Kiss E."/>
            <person name="Kuo A."/>
            <person name="Drula E."/>
            <person name="Kohler A."/>
            <person name="Sanchez-Garcia M."/>
            <person name="Morin E."/>
            <person name="Andreopoulos B."/>
            <person name="Barry K.W."/>
            <person name="Bonito G."/>
            <person name="Buee M."/>
            <person name="Carver A."/>
            <person name="Chen C."/>
            <person name="Cichocki N."/>
            <person name="Clum A."/>
            <person name="Culley D."/>
            <person name="Crous P.W."/>
            <person name="Fauchery L."/>
            <person name="Girlanda M."/>
            <person name="Hayes R.D."/>
            <person name="Keri Z."/>
            <person name="LaButti K."/>
            <person name="Lipzen A."/>
            <person name="Lombard V."/>
            <person name="Magnuson J."/>
            <person name="Maillard F."/>
            <person name="Murat C."/>
            <person name="Nolan M."/>
            <person name="Ohm R.A."/>
            <person name="Pangilinan J."/>
            <person name="Pereira M.F."/>
            <person name="Perotto S."/>
            <person name="Peter M."/>
            <person name="Pfister S."/>
            <person name="Riley R."/>
            <person name="Sitrit Y."/>
            <person name="Stielow J.B."/>
            <person name="Szollosi G."/>
            <person name="Zifcakova L."/>
            <person name="Stursova M."/>
            <person name="Spatafora J.W."/>
            <person name="Tedersoo L."/>
            <person name="Vaario L.M."/>
            <person name="Yamada A."/>
            <person name="Yan M."/>
            <person name="Wang P."/>
            <person name="Xu J."/>
            <person name="Bruns T."/>
            <person name="Baldrian P."/>
            <person name="Vilgalys R."/>
            <person name="Dunand C."/>
            <person name="Henrissat B."/>
            <person name="Grigoriev I.V."/>
            <person name="Hibbett D."/>
            <person name="Nagy L.G."/>
            <person name="Martin F.M."/>
        </authorList>
    </citation>
    <scope>NUCLEOTIDE SEQUENCE</scope>
    <source>
        <strain evidence="2">UP504</strain>
    </source>
</reference>
<gene>
    <name evidence="2" type="ORF">BS47DRAFT_762059</name>
</gene>
<dbReference type="AlphaFoldDB" id="A0A9P6BBG5"/>
<comment type="caution">
    <text evidence="2">The sequence shown here is derived from an EMBL/GenBank/DDBJ whole genome shotgun (WGS) entry which is preliminary data.</text>
</comment>
<protein>
    <submittedName>
        <fullName evidence="2">Uncharacterized protein</fullName>
    </submittedName>
</protein>
<feature type="compositionally biased region" description="Polar residues" evidence="1">
    <location>
        <begin position="19"/>
        <end position="28"/>
    </location>
</feature>
<organism evidence="2 3">
    <name type="scientific">Hydnum rufescens UP504</name>
    <dbReference type="NCBI Taxonomy" id="1448309"/>
    <lineage>
        <taxon>Eukaryota</taxon>
        <taxon>Fungi</taxon>
        <taxon>Dikarya</taxon>
        <taxon>Basidiomycota</taxon>
        <taxon>Agaricomycotina</taxon>
        <taxon>Agaricomycetes</taxon>
        <taxon>Cantharellales</taxon>
        <taxon>Hydnaceae</taxon>
        <taxon>Hydnum</taxon>
    </lineage>
</organism>
<feature type="region of interest" description="Disordered" evidence="1">
    <location>
        <begin position="1"/>
        <end position="56"/>
    </location>
</feature>
<dbReference type="EMBL" id="MU128912">
    <property type="protein sequence ID" value="KAF9520395.1"/>
    <property type="molecule type" value="Genomic_DNA"/>
</dbReference>
<evidence type="ECO:0000256" key="1">
    <source>
        <dbReference type="SAM" id="MobiDB-lite"/>
    </source>
</evidence>